<reference evidence="1" key="1">
    <citation type="journal article" date="2004" name="Nature">
        <title>Genome duplication in the teleost fish Tetraodon nigroviridis reveals the early vertebrate proto-karyotype.</title>
        <authorList>
            <person name="Jaillon O."/>
            <person name="Aury J.-M."/>
            <person name="Brunet F."/>
            <person name="Petit J.-L."/>
            <person name="Stange-Thomann N."/>
            <person name="Mauceli E."/>
            <person name="Bouneau L."/>
            <person name="Fischer C."/>
            <person name="Ozouf-Costaz C."/>
            <person name="Bernot A."/>
            <person name="Nicaud S."/>
            <person name="Jaffe D."/>
            <person name="Fisher S."/>
            <person name="Lutfalla G."/>
            <person name="Dossat C."/>
            <person name="Segurens B."/>
            <person name="Dasilva C."/>
            <person name="Salanoubat M."/>
            <person name="Levy M."/>
            <person name="Boudet N."/>
            <person name="Castellano S."/>
            <person name="Anthouard V."/>
            <person name="Jubin C."/>
            <person name="Castelli V."/>
            <person name="Katinka M."/>
            <person name="Vacherie B."/>
            <person name="Biemont C."/>
            <person name="Skalli Z."/>
            <person name="Cattolico L."/>
            <person name="Poulain J."/>
            <person name="De Berardinis V."/>
            <person name="Cruaud C."/>
            <person name="Duprat S."/>
            <person name="Brottier P."/>
            <person name="Coutanceau J.-P."/>
            <person name="Gouzy J."/>
            <person name="Parra G."/>
            <person name="Lardier G."/>
            <person name="Chapple C."/>
            <person name="McKernan K.J."/>
            <person name="McEwan P."/>
            <person name="Bosak S."/>
            <person name="Kellis M."/>
            <person name="Volff J.-N."/>
            <person name="Guigo R."/>
            <person name="Zody M.C."/>
            <person name="Mesirov J."/>
            <person name="Lindblad-Toh K."/>
            <person name="Birren B."/>
            <person name="Nusbaum C."/>
            <person name="Kahn D."/>
            <person name="Robinson-Rechavi M."/>
            <person name="Laudet V."/>
            <person name="Schachter V."/>
            <person name="Quetier F."/>
            <person name="Saurin W."/>
            <person name="Scarpelli C."/>
            <person name="Wincker P."/>
            <person name="Lander E.S."/>
            <person name="Weissenbach J."/>
            <person name="Roest Crollius H."/>
        </authorList>
    </citation>
    <scope>NUCLEOTIDE SEQUENCE [LARGE SCALE GENOMIC DNA]</scope>
</reference>
<comment type="caution">
    <text evidence="1">The sequence shown here is derived from an EMBL/GenBank/DDBJ whole genome shotgun (WGS) entry which is preliminary data.</text>
</comment>
<feature type="non-terminal residue" evidence="1">
    <location>
        <position position="40"/>
    </location>
</feature>
<name>Q4RRU0_TETNG</name>
<sequence length="40" mass="4198">GGETSACKPSSVRLAPSFSLHTAGLQMAAPMPHTHQQYSD</sequence>
<evidence type="ECO:0000313" key="1">
    <source>
        <dbReference type="EMBL" id="CAG08892.1"/>
    </source>
</evidence>
<organism evidence="1">
    <name type="scientific">Tetraodon nigroviridis</name>
    <name type="common">Spotted green pufferfish</name>
    <name type="synonym">Chelonodon nigroviridis</name>
    <dbReference type="NCBI Taxonomy" id="99883"/>
    <lineage>
        <taxon>Eukaryota</taxon>
        <taxon>Metazoa</taxon>
        <taxon>Chordata</taxon>
        <taxon>Craniata</taxon>
        <taxon>Vertebrata</taxon>
        <taxon>Euteleostomi</taxon>
        <taxon>Actinopterygii</taxon>
        <taxon>Neopterygii</taxon>
        <taxon>Teleostei</taxon>
        <taxon>Neoteleostei</taxon>
        <taxon>Acanthomorphata</taxon>
        <taxon>Eupercaria</taxon>
        <taxon>Tetraodontiformes</taxon>
        <taxon>Tetradontoidea</taxon>
        <taxon>Tetraodontidae</taxon>
        <taxon>Tetraodon</taxon>
    </lineage>
</organism>
<proteinExistence type="predicted"/>
<dbReference type="EMBL" id="CAAE01015002">
    <property type="protein sequence ID" value="CAG08892.1"/>
    <property type="molecule type" value="Genomic_DNA"/>
</dbReference>
<gene>
    <name evidence="1" type="ORF">GSTENG00030007001</name>
</gene>
<dbReference type="AlphaFoldDB" id="Q4RRU0"/>
<protein>
    <submittedName>
        <fullName evidence="1">(spotted green pufferfish) hypothetical protein</fullName>
    </submittedName>
</protein>
<dbReference type="KEGG" id="tng:GSTEN00030007G001"/>
<reference evidence="1" key="2">
    <citation type="submission" date="2004-02" db="EMBL/GenBank/DDBJ databases">
        <authorList>
            <consortium name="Genoscope"/>
            <consortium name="Whitehead Institute Centre for Genome Research"/>
        </authorList>
    </citation>
    <scope>NUCLEOTIDE SEQUENCE</scope>
</reference>
<accession>Q4RRU0</accession>
<feature type="non-terminal residue" evidence="1">
    <location>
        <position position="1"/>
    </location>
</feature>